<feature type="binding site" evidence="3">
    <location>
        <position position="327"/>
    </location>
    <ligand>
        <name>Mg(2+)</name>
        <dbReference type="ChEBI" id="CHEBI:18420"/>
        <label>1</label>
    </ligand>
</feature>
<dbReference type="GO" id="GO:0016787">
    <property type="term" value="F:hydrolase activity"/>
    <property type="evidence" value="ECO:0007669"/>
    <property type="project" value="UniProtKB-KW"/>
</dbReference>
<dbReference type="PANTHER" id="PTHR16222">
    <property type="entry name" value="ADP-RIBOSYLGLYCOHYDROLASE"/>
    <property type="match status" value="1"/>
</dbReference>
<evidence type="ECO:0000313" key="4">
    <source>
        <dbReference type="EMBL" id="MBB5430075.1"/>
    </source>
</evidence>
<feature type="binding site" evidence="3">
    <location>
        <position position="329"/>
    </location>
    <ligand>
        <name>Mg(2+)</name>
        <dbReference type="ChEBI" id="CHEBI:18420"/>
        <label>1</label>
    </ligand>
</feature>
<keyword evidence="3" id="KW-0479">Metal-binding</keyword>
<dbReference type="AlphaFoldDB" id="A0A7W8VBM8"/>
<dbReference type="Gene3D" id="1.10.4080.10">
    <property type="entry name" value="ADP-ribosylation/Crystallin J1"/>
    <property type="match status" value="1"/>
</dbReference>
<evidence type="ECO:0000256" key="3">
    <source>
        <dbReference type="PIRSR" id="PIRSR605502-1"/>
    </source>
</evidence>
<dbReference type="PANTHER" id="PTHR16222:SF24">
    <property type="entry name" value="ADP-RIBOSYLHYDROLASE ARH3"/>
    <property type="match status" value="1"/>
</dbReference>
<comment type="cofactor">
    <cofactor evidence="3">
        <name>Mg(2+)</name>
        <dbReference type="ChEBI" id="CHEBI:18420"/>
    </cofactor>
    <text evidence="3">Binds 2 magnesium ions per subunit.</text>
</comment>
<proteinExistence type="inferred from homology"/>
<protein>
    <submittedName>
        <fullName evidence="4">ADP-ribosylglycohydrolase</fullName>
    </submittedName>
</protein>
<sequence>MPDHDSRLRPDRVAGCLLGGAIGDALGAPLEAMTLDAIRERYGPEGFTDLALIEQSGGAGDTLKTSEETQLALLTAYGLLQGSVRARARGIGGATLGIIQGFYLGWAKRMGYVEEEGSGPGAIPGSVPLGAALPSEWSQAGRSTVEALRKAAARGRPGWVLGTPEEPINSSKGSGGVVRAAACGTAHSLKAAFDMGCRTAALTHGGPGGYLPAGTLAATVWALLRGAGLETALDAARAELDGHRGRRETEKALDAAVRLAAEGDPSPERVESLGGGWTGPEALAIAVYAALAAERLYAEGRTSQTWARQWRTAGEPGLSLAVNHSGDSDATGALCGNLIGARYGTHGFPGLWQVELADRRAVLDLAADLALELGPHPPVDPRWGEPPMSWAKRYPYA</sequence>
<feature type="binding site" evidence="3">
    <location>
        <position position="66"/>
    </location>
    <ligand>
        <name>Mg(2+)</name>
        <dbReference type="ChEBI" id="CHEBI:18420"/>
        <label>1</label>
    </ligand>
</feature>
<keyword evidence="2 4" id="KW-0378">Hydrolase</keyword>
<comment type="caution">
    <text evidence="4">The sequence shown here is derived from an EMBL/GenBank/DDBJ whole genome shotgun (WGS) entry which is preliminary data.</text>
</comment>
<evidence type="ECO:0000256" key="2">
    <source>
        <dbReference type="ARBA" id="ARBA00022801"/>
    </source>
</evidence>
<keyword evidence="3" id="KW-0460">Magnesium</keyword>
<accession>A0A7W8VBM8</accession>
<keyword evidence="5" id="KW-1185">Reference proteome</keyword>
<comment type="similarity">
    <text evidence="1">Belongs to the ADP-ribosylglycohydrolase family.</text>
</comment>
<evidence type="ECO:0000256" key="1">
    <source>
        <dbReference type="ARBA" id="ARBA00010702"/>
    </source>
</evidence>
<dbReference type="RefSeq" id="WP_184387678.1">
    <property type="nucleotide sequence ID" value="NZ_BAAAJD010000107.1"/>
</dbReference>
<organism evidence="4 5">
    <name type="scientific">Nocardiopsis composta</name>
    <dbReference type="NCBI Taxonomy" id="157465"/>
    <lineage>
        <taxon>Bacteria</taxon>
        <taxon>Bacillati</taxon>
        <taxon>Actinomycetota</taxon>
        <taxon>Actinomycetes</taxon>
        <taxon>Streptosporangiales</taxon>
        <taxon>Nocardiopsidaceae</taxon>
        <taxon>Nocardiopsis</taxon>
    </lineage>
</organism>
<gene>
    <name evidence="4" type="ORF">HDA36_000159</name>
</gene>
<dbReference type="Proteomes" id="UP000572635">
    <property type="component" value="Unassembled WGS sequence"/>
</dbReference>
<evidence type="ECO:0000313" key="5">
    <source>
        <dbReference type="Proteomes" id="UP000572635"/>
    </source>
</evidence>
<dbReference type="GO" id="GO:0046872">
    <property type="term" value="F:metal ion binding"/>
    <property type="evidence" value="ECO:0007669"/>
    <property type="project" value="UniProtKB-KW"/>
</dbReference>
<dbReference type="InterPro" id="IPR050792">
    <property type="entry name" value="ADP-ribosylglycohydrolase"/>
</dbReference>
<name>A0A7W8VBM8_9ACTN</name>
<dbReference type="Pfam" id="PF03747">
    <property type="entry name" value="ADP_ribosyl_GH"/>
    <property type="match status" value="1"/>
</dbReference>
<dbReference type="EMBL" id="JACHDB010000001">
    <property type="protein sequence ID" value="MBB5430075.1"/>
    <property type="molecule type" value="Genomic_DNA"/>
</dbReference>
<dbReference type="SUPFAM" id="SSF101478">
    <property type="entry name" value="ADP-ribosylglycohydrolase"/>
    <property type="match status" value="1"/>
</dbReference>
<reference evidence="4 5" key="1">
    <citation type="submission" date="2020-08" db="EMBL/GenBank/DDBJ databases">
        <title>Sequencing the genomes of 1000 actinobacteria strains.</title>
        <authorList>
            <person name="Klenk H.-P."/>
        </authorList>
    </citation>
    <scope>NUCLEOTIDE SEQUENCE [LARGE SCALE GENOMIC DNA]</scope>
    <source>
        <strain evidence="4 5">DSM 44551</strain>
    </source>
</reference>
<dbReference type="InterPro" id="IPR036705">
    <property type="entry name" value="Ribosyl_crysJ1_sf"/>
</dbReference>
<dbReference type="InterPro" id="IPR005502">
    <property type="entry name" value="Ribosyl_crysJ1"/>
</dbReference>